<dbReference type="GO" id="GO:0005506">
    <property type="term" value="F:iron ion binding"/>
    <property type="evidence" value="ECO:0007669"/>
    <property type="project" value="InterPro"/>
</dbReference>
<proteinExistence type="inferred from homology"/>
<dbReference type="PROSITE" id="PS00086">
    <property type="entry name" value="CYTOCHROME_P450"/>
    <property type="match status" value="1"/>
</dbReference>
<accession>A0A8T2JHY5</accession>
<feature type="binding site" description="axial binding residue" evidence="11">
    <location>
        <position position="445"/>
    </location>
    <ligand>
        <name>heme</name>
        <dbReference type="ChEBI" id="CHEBI:30413"/>
    </ligand>
    <ligandPart>
        <name>Fe</name>
        <dbReference type="ChEBI" id="CHEBI:18248"/>
    </ligandPart>
</feature>
<feature type="transmembrane region" description="Helical" evidence="13">
    <location>
        <begin position="12"/>
        <end position="30"/>
    </location>
</feature>
<keyword evidence="8 11" id="KW-0408">Iron</keyword>
<keyword evidence="15" id="KW-1185">Reference proteome</keyword>
<dbReference type="PANTHER" id="PTHR24302">
    <property type="entry name" value="CYTOCHROME P450 FAMILY 3"/>
    <property type="match status" value="1"/>
</dbReference>
<keyword evidence="7 12" id="KW-0560">Oxidoreductase</keyword>
<dbReference type="FunFam" id="1.10.630.10:FF:000003">
    <property type="entry name" value="cytochrome P450 3A12-like isoform X2"/>
    <property type="match status" value="1"/>
</dbReference>
<evidence type="ECO:0000256" key="12">
    <source>
        <dbReference type="RuleBase" id="RU000461"/>
    </source>
</evidence>
<dbReference type="InterPro" id="IPR017972">
    <property type="entry name" value="Cyt_P450_CS"/>
</dbReference>
<dbReference type="InterPro" id="IPR002401">
    <property type="entry name" value="Cyt_P450_E_grp-I"/>
</dbReference>
<keyword evidence="13" id="KW-0812">Transmembrane</keyword>
<dbReference type="Proteomes" id="UP000812440">
    <property type="component" value="Chromosome 5"/>
</dbReference>
<keyword evidence="10 13" id="KW-0472">Membrane</keyword>
<dbReference type="GO" id="GO:0020037">
    <property type="term" value="F:heme binding"/>
    <property type="evidence" value="ECO:0007669"/>
    <property type="project" value="InterPro"/>
</dbReference>
<keyword evidence="4 11" id="KW-0349">Heme</keyword>
<dbReference type="GO" id="GO:0008395">
    <property type="term" value="F:steroid hydroxylase activity"/>
    <property type="evidence" value="ECO:0007669"/>
    <property type="project" value="TreeGrafter"/>
</dbReference>
<evidence type="ECO:0000256" key="13">
    <source>
        <dbReference type="SAM" id="Phobius"/>
    </source>
</evidence>
<comment type="cofactor">
    <cofactor evidence="1 11">
        <name>heme</name>
        <dbReference type="ChEBI" id="CHEBI:30413"/>
    </cofactor>
</comment>
<name>A0A8T2JHY5_9PIPI</name>
<organism evidence="14 15">
    <name type="scientific">Hymenochirus boettgeri</name>
    <name type="common">Congo dwarf clawed frog</name>
    <dbReference type="NCBI Taxonomy" id="247094"/>
    <lineage>
        <taxon>Eukaryota</taxon>
        <taxon>Metazoa</taxon>
        <taxon>Chordata</taxon>
        <taxon>Craniata</taxon>
        <taxon>Vertebrata</taxon>
        <taxon>Euteleostomi</taxon>
        <taxon>Amphibia</taxon>
        <taxon>Batrachia</taxon>
        <taxon>Anura</taxon>
        <taxon>Pipoidea</taxon>
        <taxon>Pipidae</taxon>
        <taxon>Pipinae</taxon>
        <taxon>Hymenochirus</taxon>
    </lineage>
</organism>
<evidence type="ECO:0000313" key="14">
    <source>
        <dbReference type="EMBL" id="KAG8444865.1"/>
    </source>
</evidence>
<dbReference type="GO" id="GO:0005789">
    <property type="term" value="C:endoplasmic reticulum membrane"/>
    <property type="evidence" value="ECO:0007669"/>
    <property type="project" value="UniProtKB-SubCell"/>
</dbReference>
<evidence type="ECO:0000256" key="11">
    <source>
        <dbReference type="PIRSR" id="PIRSR602401-1"/>
    </source>
</evidence>
<dbReference type="PRINTS" id="PR00463">
    <property type="entry name" value="EP450I"/>
</dbReference>
<evidence type="ECO:0000313" key="15">
    <source>
        <dbReference type="Proteomes" id="UP000812440"/>
    </source>
</evidence>
<evidence type="ECO:0000256" key="2">
    <source>
        <dbReference type="ARBA" id="ARBA00004586"/>
    </source>
</evidence>
<dbReference type="PRINTS" id="PR00385">
    <property type="entry name" value="P450"/>
</dbReference>
<comment type="caution">
    <text evidence="14">The sequence shown here is derived from an EMBL/GenBank/DDBJ whole genome shotgun (WGS) entry which is preliminary data.</text>
</comment>
<dbReference type="PANTHER" id="PTHR24302:SF45">
    <property type="entry name" value="CYTOCHROME P450 3A"/>
    <property type="match status" value="1"/>
</dbReference>
<comment type="subcellular location">
    <subcellularLocation>
        <location evidence="2">Endoplasmic reticulum membrane</location>
    </subcellularLocation>
</comment>
<keyword evidence="6" id="KW-0256">Endoplasmic reticulum</keyword>
<dbReference type="OrthoDB" id="1470350at2759"/>
<keyword evidence="9 12" id="KW-0503">Monooxygenase</keyword>
<dbReference type="Pfam" id="PF00067">
    <property type="entry name" value="p450"/>
    <property type="match status" value="1"/>
</dbReference>
<reference evidence="14" key="1">
    <citation type="thesis" date="2020" institute="ProQuest LLC" country="789 East Eisenhower Parkway, Ann Arbor, MI, USA">
        <title>Comparative Genomics and Chromosome Evolution.</title>
        <authorList>
            <person name="Mudd A.B."/>
        </authorList>
    </citation>
    <scope>NUCLEOTIDE SEQUENCE</scope>
    <source>
        <strain evidence="14">Female2</strain>
        <tissue evidence="14">Blood</tissue>
    </source>
</reference>
<keyword evidence="5 11" id="KW-0479">Metal-binding</keyword>
<dbReference type="AlphaFoldDB" id="A0A8T2JHY5"/>
<sequence>MNLFPNLSVGTWILWAAVWVLILIYGIWPYRFFKKLGIQGPTPLPFIGTFLGLRKGFVQFDTECFTKYGKIWGLYDGRQPVLAIMDPALIKTILVKEFYNNFTNRRNFGMNGPLSSALTIAEDDHWKRIRSVLSPTFTSGRLKEMFQIIKKYSDALMENVLVYVNNNQPCVLKDVVGAYSMDVITSTSFGVNIDSLNKPSDPFVTHIKKLLKMGIMSPLIILVVIFPFLIPIFEAMNVQFLSKEFTNFFMNAVTSFQKNRMQGDHSGRVDLLQLMVDSRTVDEKGLTKEQKALTDSEIMAQSIIFIVAGYETTSTALSYLFYNLAIHPDVQQKLHEEIDLFLPDKASPTYDILMQMDYFDMVIQETLRLYPPAGRLERVSRKTVEINGVIIPKGTVTMIPTFVLQRDPEYWPEPDEFHPERFSKDNRQNHTPFTFLPFGDGPRNCIGMRFALLSIKVAATVLLQNFTVQPCAETMIPVEFSPIGLLQPKKPIQLKFLSRATTHI</sequence>
<evidence type="ECO:0000256" key="1">
    <source>
        <dbReference type="ARBA" id="ARBA00001971"/>
    </source>
</evidence>
<dbReference type="Gene3D" id="1.10.630.10">
    <property type="entry name" value="Cytochrome P450"/>
    <property type="match status" value="1"/>
</dbReference>
<evidence type="ECO:0000256" key="3">
    <source>
        <dbReference type="ARBA" id="ARBA00010617"/>
    </source>
</evidence>
<dbReference type="InterPro" id="IPR050705">
    <property type="entry name" value="Cytochrome_P450_3A"/>
</dbReference>
<evidence type="ECO:0000256" key="5">
    <source>
        <dbReference type="ARBA" id="ARBA00022723"/>
    </source>
</evidence>
<dbReference type="EMBL" id="JAACNH010000004">
    <property type="protein sequence ID" value="KAG8444865.1"/>
    <property type="molecule type" value="Genomic_DNA"/>
</dbReference>
<dbReference type="InterPro" id="IPR001128">
    <property type="entry name" value="Cyt_P450"/>
</dbReference>
<evidence type="ECO:0000256" key="4">
    <source>
        <dbReference type="ARBA" id="ARBA00022617"/>
    </source>
</evidence>
<comment type="similarity">
    <text evidence="3 12">Belongs to the cytochrome P450 family.</text>
</comment>
<feature type="transmembrane region" description="Helical" evidence="13">
    <location>
        <begin position="215"/>
        <end position="233"/>
    </location>
</feature>
<evidence type="ECO:0000256" key="6">
    <source>
        <dbReference type="ARBA" id="ARBA00022824"/>
    </source>
</evidence>
<evidence type="ECO:0000256" key="9">
    <source>
        <dbReference type="ARBA" id="ARBA00023033"/>
    </source>
</evidence>
<dbReference type="SUPFAM" id="SSF48264">
    <property type="entry name" value="Cytochrome P450"/>
    <property type="match status" value="1"/>
</dbReference>
<dbReference type="GO" id="GO:0016705">
    <property type="term" value="F:oxidoreductase activity, acting on paired donors, with incorporation or reduction of molecular oxygen"/>
    <property type="evidence" value="ECO:0007669"/>
    <property type="project" value="InterPro"/>
</dbReference>
<dbReference type="InterPro" id="IPR036396">
    <property type="entry name" value="Cyt_P450_sf"/>
</dbReference>
<protein>
    <submittedName>
        <fullName evidence="14">Uncharacterized protein</fullName>
    </submittedName>
</protein>
<evidence type="ECO:0000256" key="8">
    <source>
        <dbReference type="ARBA" id="ARBA00023004"/>
    </source>
</evidence>
<keyword evidence="13" id="KW-1133">Transmembrane helix</keyword>
<gene>
    <name evidence="14" type="ORF">GDO86_009861</name>
</gene>
<evidence type="ECO:0000256" key="10">
    <source>
        <dbReference type="ARBA" id="ARBA00023136"/>
    </source>
</evidence>
<evidence type="ECO:0000256" key="7">
    <source>
        <dbReference type="ARBA" id="ARBA00023002"/>
    </source>
</evidence>